<dbReference type="EMBL" id="LNIX01000037">
    <property type="protein sequence ID" value="OXA39674.1"/>
    <property type="molecule type" value="Genomic_DNA"/>
</dbReference>
<accession>A0A226D489</accession>
<dbReference type="SUPFAM" id="SSF100910">
    <property type="entry name" value="Chemosensory protein Csp2"/>
    <property type="match status" value="1"/>
</dbReference>
<dbReference type="Pfam" id="PF03392">
    <property type="entry name" value="OS-D"/>
    <property type="match status" value="1"/>
</dbReference>
<comment type="caution">
    <text evidence="2">The sequence shown here is derived from an EMBL/GenBank/DDBJ whole genome shotgun (WGS) entry which is preliminary data.</text>
</comment>
<evidence type="ECO:0000256" key="1">
    <source>
        <dbReference type="SAM" id="SignalP"/>
    </source>
</evidence>
<organism evidence="2 3">
    <name type="scientific">Folsomia candida</name>
    <name type="common">Springtail</name>
    <dbReference type="NCBI Taxonomy" id="158441"/>
    <lineage>
        <taxon>Eukaryota</taxon>
        <taxon>Metazoa</taxon>
        <taxon>Ecdysozoa</taxon>
        <taxon>Arthropoda</taxon>
        <taxon>Hexapoda</taxon>
        <taxon>Collembola</taxon>
        <taxon>Entomobryomorpha</taxon>
        <taxon>Isotomoidea</taxon>
        <taxon>Isotomidae</taxon>
        <taxon>Proisotominae</taxon>
        <taxon>Folsomia</taxon>
    </lineage>
</organism>
<reference evidence="2 3" key="1">
    <citation type="submission" date="2015-12" db="EMBL/GenBank/DDBJ databases">
        <title>The genome of Folsomia candida.</title>
        <authorList>
            <person name="Faddeeva A."/>
            <person name="Derks M.F."/>
            <person name="Anvar Y."/>
            <person name="Smit S."/>
            <person name="Van Straalen N."/>
            <person name="Roelofs D."/>
        </authorList>
    </citation>
    <scope>NUCLEOTIDE SEQUENCE [LARGE SCALE GENOMIC DNA]</scope>
    <source>
        <strain evidence="2 3">VU population</strain>
        <tissue evidence="2">Whole body</tissue>
    </source>
</reference>
<proteinExistence type="predicted"/>
<dbReference type="Proteomes" id="UP000198287">
    <property type="component" value="Unassembled WGS sequence"/>
</dbReference>
<name>A0A226D489_FOLCA</name>
<evidence type="ECO:0000313" key="2">
    <source>
        <dbReference type="EMBL" id="OXA39674.1"/>
    </source>
</evidence>
<dbReference type="AlphaFoldDB" id="A0A226D489"/>
<dbReference type="Gene3D" id="1.10.2080.10">
    <property type="entry name" value="Insect odorant-binding protein A10/Ejaculatory bulb-specific protein 3"/>
    <property type="match status" value="1"/>
</dbReference>
<dbReference type="InterPro" id="IPR036682">
    <property type="entry name" value="OS_D_A10/PebIII_sf"/>
</dbReference>
<gene>
    <name evidence="2" type="ORF">Fcan01_25483</name>
</gene>
<keyword evidence="3" id="KW-1185">Reference proteome</keyword>
<keyword evidence="1" id="KW-0732">Signal</keyword>
<sequence>MLGKVRIAKLCAIFLLNLNFVGNIFVGGELDENGRYFLPGKKYPLTLLPILDELDVPSVFRRTHYLKFIFKCVFFEGHCDLIGKWLKPRAMAALFGTCLGCTPFQERNLERWLLGLIDANPTLFRAAMVKVCVDMDVPVGQEDFALLGPFLPTKNS</sequence>
<dbReference type="InterPro" id="IPR005055">
    <property type="entry name" value="A10/PebIII"/>
</dbReference>
<protein>
    <submittedName>
        <fullName evidence="2">Ejaculatory bulb-specific protein 3</fullName>
    </submittedName>
</protein>
<evidence type="ECO:0000313" key="3">
    <source>
        <dbReference type="Proteomes" id="UP000198287"/>
    </source>
</evidence>
<dbReference type="OrthoDB" id="6625994at2759"/>
<feature type="signal peptide" evidence="1">
    <location>
        <begin position="1"/>
        <end position="23"/>
    </location>
</feature>
<feature type="chain" id="PRO_5012668951" evidence="1">
    <location>
        <begin position="24"/>
        <end position="156"/>
    </location>
</feature>